<sequence length="275" mass="30569">MEAFAKKAGRNIFARNLQQYEPKDPLYEMYIDDRGRQRRRKRDMPPGLSKRDMKVLKSVQRRAHYLDKGFHICGMRFGWTFVIGIIPGAGDAADVALNYLLVVRKAKQAEDRIPGWLLSRMLVNNAVSAGVGLVPIVGDIILAMYKANSRNAGLLEEYLRVRGEEFLKPEAERKQNVKDVKPGAGRKPNEVIPIPGEEPLKPSRTASALNTAGGWFRRGSKGTKKDKSKNKTENGGAEPETSEATPVLAVSSSSDRGRFVEDVPPTTQTNTVKHQ</sequence>
<feature type="region of interest" description="Disordered" evidence="1">
    <location>
        <begin position="173"/>
        <end position="275"/>
    </location>
</feature>
<dbReference type="EMBL" id="LR724922">
    <property type="protein sequence ID" value="VWO95543.1"/>
    <property type="molecule type" value="Genomic_DNA"/>
</dbReference>
<dbReference type="PANTHER" id="PTHR35519">
    <property type="entry name" value="MEMBRANE PROTEINS"/>
    <property type="match status" value="1"/>
</dbReference>
<dbReference type="PANTHER" id="PTHR35519:SF2">
    <property type="entry name" value="PH DOMAIN PROTEIN"/>
    <property type="match status" value="1"/>
</dbReference>
<gene>
    <name evidence="3" type="primary">Q8Y2L4</name>
</gene>
<feature type="transmembrane region" description="Helical" evidence="2">
    <location>
        <begin position="122"/>
        <end position="145"/>
    </location>
</feature>
<evidence type="ECO:0000256" key="1">
    <source>
        <dbReference type="SAM" id="MobiDB-lite"/>
    </source>
</evidence>
<dbReference type="Pfam" id="PF13430">
    <property type="entry name" value="DUF4112"/>
    <property type="match status" value="1"/>
</dbReference>
<keyword evidence="2" id="KW-1133">Transmembrane helix</keyword>
<protein>
    <submittedName>
        <fullName evidence="3">Type III effector protein</fullName>
    </submittedName>
</protein>
<organism evidence="3">
    <name type="scientific">Ganoderma boninense</name>
    <dbReference type="NCBI Taxonomy" id="34458"/>
    <lineage>
        <taxon>Eukaryota</taxon>
        <taxon>Fungi</taxon>
        <taxon>Dikarya</taxon>
        <taxon>Basidiomycota</taxon>
        <taxon>Agaricomycotina</taxon>
        <taxon>Agaricomycetes</taxon>
        <taxon>Polyporales</taxon>
        <taxon>Polyporaceae</taxon>
        <taxon>Ganoderma</taxon>
    </lineage>
</organism>
<keyword evidence="2" id="KW-0812">Transmembrane</keyword>
<feature type="compositionally biased region" description="Polar residues" evidence="1">
    <location>
        <begin position="265"/>
        <end position="275"/>
    </location>
</feature>
<proteinExistence type="predicted"/>
<accession>A0A5K1JUR5</accession>
<dbReference type="InterPro" id="IPR025187">
    <property type="entry name" value="DUF4112"/>
</dbReference>
<dbReference type="AlphaFoldDB" id="A0A5K1JUR5"/>
<feature type="transmembrane region" description="Helical" evidence="2">
    <location>
        <begin position="77"/>
        <end position="102"/>
    </location>
</feature>
<name>A0A5K1JUR5_9APHY</name>
<keyword evidence="2" id="KW-0472">Membrane</keyword>
<evidence type="ECO:0000313" key="3">
    <source>
        <dbReference type="EMBL" id="VWO95543.1"/>
    </source>
</evidence>
<feature type="compositionally biased region" description="Basic and acidic residues" evidence="1">
    <location>
        <begin position="223"/>
        <end position="232"/>
    </location>
</feature>
<evidence type="ECO:0000256" key="2">
    <source>
        <dbReference type="SAM" id="Phobius"/>
    </source>
</evidence>
<reference evidence="3" key="1">
    <citation type="submission" date="2019-10" db="EMBL/GenBank/DDBJ databases">
        <authorList>
            <person name="Nor Muhammad N."/>
        </authorList>
    </citation>
    <scope>NUCLEOTIDE SEQUENCE</scope>
</reference>